<gene>
    <name evidence="4" type="ORF">BECKDK2373C_GA0170839_103222</name>
</gene>
<dbReference type="InterPro" id="IPR003593">
    <property type="entry name" value="AAA+_ATPase"/>
</dbReference>
<accession>A0A450SFF8</accession>
<dbReference type="Pfam" id="PF00005">
    <property type="entry name" value="ABC_tran"/>
    <property type="match status" value="1"/>
</dbReference>
<dbReference type="PANTHER" id="PTHR43514:SF4">
    <property type="entry name" value="ABC TRANSPORTER I FAMILY MEMBER 10"/>
    <property type="match status" value="1"/>
</dbReference>
<dbReference type="EMBL" id="CAADEY010000032">
    <property type="protein sequence ID" value="VFJ51588.1"/>
    <property type="molecule type" value="Genomic_DNA"/>
</dbReference>
<dbReference type="GO" id="GO:0005524">
    <property type="term" value="F:ATP binding"/>
    <property type="evidence" value="ECO:0007669"/>
    <property type="project" value="UniProtKB-KW"/>
</dbReference>
<reference evidence="4" key="1">
    <citation type="submission" date="2019-02" db="EMBL/GenBank/DDBJ databases">
        <authorList>
            <person name="Gruber-Vodicka R. H."/>
            <person name="Seah K. B. B."/>
        </authorList>
    </citation>
    <scope>NUCLEOTIDE SEQUENCE</scope>
    <source>
        <strain evidence="4">BECK_DK161</strain>
    </source>
</reference>
<evidence type="ECO:0000259" key="3">
    <source>
        <dbReference type="PROSITE" id="PS50893"/>
    </source>
</evidence>
<dbReference type="Gene3D" id="3.40.50.300">
    <property type="entry name" value="P-loop containing nucleotide triphosphate hydrolases"/>
    <property type="match status" value="1"/>
</dbReference>
<keyword evidence="1" id="KW-0547">Nucleotide-binding</keyword>
<dbReference type="InterPro" id="IPR050334">
    <property type="entry name" value="Molybdenum_import_ModC"/>
</dbReference>
<dbReference type="PANTHER" id="PTHR43514">
    <property type="entry name" value="ABC TRANSPORTER I FAMILY MEMBER 10"/>
    <property type="match status" value="1"/>
</dbReference>
<dbReference type="PROSITE" id="PS50893">
    <property type="entry name" value="ABC_TRANSPORTER_2"/>
    <property type="match status" value="1"/>
</dbReference>
<organism evidence="4">
    <name type="scientific">Candidatus Kentrum sp. DK</name>
    <dbReference type="NCBI Taxonomy" id="2126562"/>
    <lineage>
        <taxon>Bacteria</taxon>
        <taxon>Pseudomonadati</taxon>
        <taxon>Pseudomonadota</taxon>
        <taxon>Gammaproteobacteria</taxon>
        <taxon>Candidatus Kentrum</taxon>
    </lineage>
</organism>
<feature type="domain" description="ABC transporter" evidence="3">
    <location>
        <begin position="21"/>
        <end position="219"/>
    </location>
</feature>
<dbReference type="AlphaFoldDB" id="A0A450SFF8"/>
<keyword evidence="2" id="KW-0067">ATP-binding</keyword>
<proteinExistence type="predicted"/>
<sequence length="219" mass="24532">MVFGEKASKICTPSVPIRAGITISELSFSYGDFAIYENFSLESHRNCVVLKGPSGCGKTTLLRIMFGTLRAECNPNLPRFSTSVLVLQEDALFPWLTGRANISRFIEVDSSIINGHPLFPTVVDFIDTPAYKMSYGQRRAIELFRAILYKPEVIYLDEPFNYLDDKKASAFISTFIDISTSSSSQLVITTHRHDHSLDKNSDVFEYQGEPPFTSLGHVT</sequence>
<protein>
    <submittedName>
        <fullName evidence="4">ABC transporter</fullName>
    </submittedName>
</protein>
<dbReference type="InterPro" id="IPR003439">
    <property type="entry name" value="ABC_transporter-like_ATP-bd"/>
</dbReference>
<name>A0A450SFF8_9GAMM</name>
<evidence type="ECO:0000256" key="2">
    <source>
        <dbReference type="ARBA" id="ARBA00022840"/>
    </source>
</evidence>
<evidence type="ECO:0000313" key="4">
    <source>
        <dbReference type="EMBL" id="VFJ51588.1"/>
    </source>
</evidence>
<dbReference type="SMART" id="SM00382">
    <property type="entry name" value="AAA"/>
    <property type="match status" value="1"/>
</dbReference>
<dbReference type="InterPro" id="IPR027417">
    <property type="entry name" value="P-loop_NTPase"/>
</dbReference>
<evidence type="ECO:0000256" key="1">
    <source>
        <dbReference type="ARBA" id="ARBA00022741"/>
    </source>
</evidence>
<dbReference type="SUPFAM" id="SSF52540">
    <property type="entry name" value="P-loop containing nucleoside triphosphate hydrolases"/>
    <property type="match status" value="1"/>
</dbReference>
<dbReference type="GO" id="GO:0016887">
    <property type="term" value="F:ATP hydrolysis activity"/>
    <property type="evidence" value="ECO:0007669"/>
    <property type="project" value="InterPro"/>
</dbReference>